<keyword evidence="3 6" id="KW-1133">Transmembrane helix</keyword>
<evidence type="ECO:0000256" key="4">
    <source>
        <dbReference type="ARBA" id="ARBA00023128"/>
    </source>
</evidence>
<comment type="subcellular location">
    <subcellularLocation>
        <location evidence="1">Mitochondrion membrane</location>
    </subcellularLocation>
</comment>
<keyword evidence="2 6" id="KW-0812">Transmembrane</keyword>
<reference evidence="8 9" key="1">
    <citation type="journal article" date="2020" name="J. Phycol.">
        <title>Comparative genome analysis reveals Cyanidiococcus gen. nov., a new extremophilic red algal genus sister to Cyanidioschyzon (Cyanidioschyzonaceae, Rhodophyta).</title>
        <authorList>
            <person name="Liu S.-L."/>
            <person name="Chiang Y.-R."/>
            <person name="Yoon H.S."/>
            <person name="Fu H.-Y."/>
        </authorList>
    </citation>
    <scope>NUCLEOTIDE SEQUENCE [LARGE SCALE GENOMIC DNA]</scope>
    <source>
        <strain evidence="8 9">THAL066</strain>
    </source>
</reference>
<dbReference type="PANTHER" id="PTHR12297:SF3">
    <property type="entry name" value="HIG1 DOMAIN FAMILY MEMBER 1A"/>
    <property type="match status" value="1"/>
</dbReference>
<dbReference type="InterPro" id="IPR007667">
    <property type="entry name" value="Hypoxia_induced_domain"/>
</dbReference>
<dbReference type="PROSITE" id="PS51503">
    <property type="entry name" value="HIG1"/>
    <property type="match status" value="1"/>
</dbReference>
<keyword evidence="5 6" id="KW-0472">Membrane</keyword>
<dbReference type="InterPro" id="IPR050355">
    <property type="entry name" value="RCF1"/>
</dbReference>
<organism evidence="8 9">
    <name type="scientific">Cyanidiococcus yangmingshanensis</name>
    <dbReference type="NCBI Taxonomy" id="2690220"/>
    <lineage>
        <taxon>Eukaryota</taxon>
        <taxon>Rhodophyta</taxon>
        <taxon>Bangiophyceae</taxon>
        <taxon>Cyanidiales</taxon>
        <taxon>Cyanidiaceae</taxon>
        <taxon>Cyanidiococcus</taxon>
    </lineage>
</organism>
<dbReference type="EMBL" id="VWRR01000006">
    <property type="protein sequence ID" value="KAF6003516.1"/>
    <property type="molecule type" value="Genomic_DNA"/>
</dbReference>
<dbReference type="Proteomes" id="UP000530660">
    <property type="component" value="Unassembled WGS sequence"/>
</dbReference>
<evidence type="ECO:0000313" key="8">
    <source>
        <dbReference type="EMBL" id="KAF6003516.1"/>
    </source>
</evidence>
<evidence type="ECO:0000256" key="6">
    <source>
        <dbReference type="SAM" id="Phobius"/>
    </source>
</evidence>
<evidence type="ECO:0000256" key="5">
    <source>
        <dbReference type="ARBA" id="ARBA00023136"/>
    </source>
</evidence>
<dbReference type="AlphaFoldDB" id="A0A7J7IK69"/>
<keyword evidence="9" id="KW-1185">Reference proteome</keyword>
<dbReference type="Gene3D" id="6.10.140.1320">
    <property type="match status" value="1"/>
</dbReference>
<sequence>MPVGFRPWKITGLWIKVLGHLHNIVSLKTNSTSISMLAVEDGVRDPVWVTAGQGLEIGALSQSCTEYLVATSMSRPLERASAEDDPLGDLTPKGPSLNKFSKNPWVPAGAILTAAVLAGGIAAFQRGNVIWSQRMMRARVAAQGATILILAASVGMFQNSKPNNPS</sequence>
<feature type="transmembrane region" description="Helical" evidence="6">
    <location>
        <begin position="105"/>
        <end position="124"/>
    </location>
</feature>
<keyword evidence="4" id="KW-0496">Mitochondrion</keyword>
<accession>A0A7J7IK69</accession>
<dbReference type="Pfam" id="PF04588">
    <property type="entry name" value="HIG_1_N"/>
    <property type="match status" value="1"/>
</dbReference>
<feature type="domain" description="HIG1" evidence="7">
    <location>
        <begin position="77"/>
        <end position="166"/>
    </location>
</feature>
<evidence type="ECO:0000259" key="7">
    <source>
        <dbReference type="PROSITE" id="PS51503"/>
    </source>
</evidence>
<evidence type="ECO:0000256" key="3">
    <source>
        <dbReference type="ARBA" id="ARBA00022989"/>
    </source>
</evidence>
<dbReference type="OrthoDB" id="6604018at2759"/>
<evidence type="ECO:0000313" key="9">
    <source>
        <dbReference type="Proteomes" id="UP000530660"/>
    </source>
</evidence>
<dbReference type="GO" id="GO:0031966">
    <property type="term" value="C:mitochondrial membrane"/>
    <property type="evidence" value="ECO:0007669"/>
    <property type="project" value="UniProtKB-SubCell"/>
</dbReference>
<name>A0A7J7IK69_9RHOD</name>
<proteinExistence type="predicted"/>
<protein>
    <submittedName>
        <fullName evidence="8">HIG1 hypoxia inducible domain, member</fullName>
    </submittedName>
</protein>
<evidence type="ECO:0000256" key="1">
    <source>
        <dbReference type="ARBA" id="ARBA00004325"/>
    </source>
</evidence>
<feature type="transmembrane region" description="Helical" evidence="6">
    <location>
        <begin position="136"/>
        <end position="157"/>
    </location>
</feature>
<dbReference type="PANTHER" id="PTHR12297">
    <property type="entry name" value="HYPOXIA-INDUCBILE GENE 1 HIG1 -RELATED"/>
    <property type="match status" value="1"/>
</dbReference>
<comment type="caution">
    <text evidence="8">The sequence shown here is derived from an EMBL/GenBank/DDBJ whole genome shotgun (WGS) entry which is preliminary data.</text>
</comment>
<gene>
    <name evidence="8" type="primary">HIGD2A</name>
    <name evidence="8" type="ORF">F1559_001668</name>
</gene>
<evidence type="ECO:0000256" key="2">
    <source>
        <dbReference type="ARBA" id="ARBA00022692"/>
    </source>
</evidence>